<protein>
    <submittedName>
        <fullName evidence="2">Uncharacterized protein</fullName>
    </submittedName>
</protein>
<dbReference type="EMBL" id="JAKKPZ010000982">
    <property type="protein sequence ID" value="KAI1691186.1"/>
    <property type="molecule type" value="Genomic_DNA"/>
</dbReference>
<dbReference type="InterPro" id="IPR032342">
    <property type="entry name" value="DUF4861"/>
</dbReference>
<dbReference type="Pfam" id="PF16153">
    <property type="entry name" value="DUF4861"/>
    <property type="match status" value="1"/>
</dbReference>
<comment type="caution">
    <text evidence="2">The sequence shown here is derived from an EMBL/GenBank/DDBJ whole genome shotgun (WGS) entry which is preliminary data.</text>
</comment>
<feature type="compositionally biased region" description="Basic and acidic residues" evidence="1">
    <location>
        <begin position="95"/>
        <end position="128"/>
    </location>
</feature>
<feature type="region of interest" description="Disordered" evidence="1">
    <location>
        <begin position="95"/>
        <end position="140"/>
    </location>
</feature>
<keyword evidence="3" id="KW-1185">Reference proteome</keyword>
<gene>
    <name evidence="2" type="ORF">DdX_22042</name>
</gene>
<sequence length="222" mass="23636">MDRQLRTGGQHADHGEGLDFYNVGTGRGVGGLGIWHDNKFGPRATMYGRAAPSAGPKGGGASPWTMHHGARRCRAQRVGDAALYAASGHELHAHDIDAAIRPSGGDDRGGRRFETSDRRRAARQDREGSSPCPDEWWGPTDPAKGGMAAAIMVDPRAFAGFAEDADNYLIPGTRHAPGSRSSTMPAPPGIAGSILRRARPGKPMSMASNPIFPAQPTPLRRW</sequence>
<accession>A0AAD4QUR1</accession>
<dbReference type="AlphaFoldDB" id="A0AAD4QUR1"/>
<dbReference type="Proteomes" id="UP001201812">
    <property type="component" value="Unassembled WGS sequence"/>
</dbReference>
<name>A0AAD4QUR1_9BILA</name>
<feature type="region of interest" description="Disordered" evidence="1">
    <location>
        <begin position="200"/>
        <end position="222"/>
    </location>
</feature>
<evidence type="ECO:0000313" key="3">
    <source>
        <dbReference type="Proteomes" id="UP001201812"/>
    </source>
</evidence>
<organism evidence="2 3">
    <name type="scientific">Ditylenchus destructor</name>
    <dbReference type="NCBI Taxonomy" id="166010"/>
    <lineage>
        <taxon>Eukaryota</taxon>
        <taxon>Metazoa</taxon>
        <taxon>Ecdysozoa</taxon>
        <taxon>Nematoda</taxon>
        <taxon>Chromadorea</taxon>
        <taxon>Rhabditida</taxon>
        <taxon>Tylenchina</taxon>
        <taxon>Tylenchomorpha</taxon>
        <taxon>Sphaerularioidea</taxon>
        <taxon>Anguinidae</taxon>
        <taxon>Anguininae</taxon>
        <taxon>Ditylenchus</taxon>
    </lineage>
</organism>
<evidence type="ECO:0000256" key="1">
    <source>
        <dbReference type="SAM" id="MobiDB-lite"/>
    </source>
</evidence>
<reference evidence="2" key="1">
    <citation type="submission" date="2022-01" db="EMBL/GenBank/DDBJ databases">
        <title>Genome Sequence Resource for Two Populations of Ditylenchus destructor, the Migratory Endoparasitic Phytonematode.</title>
        <authorList>
            <person name="Zhang H."/>
            <person name="Lin R."/>
            <person name="Xie B."/>
        </authorList>
    </citation>
    <scope>NUCLEOTIDE SEQUENCE</scope>
    <source>
        <strain evidence="2">BazhouSP</strain>
    </source>
</reference>
<evidence type="ECO:0000313" key="2">
    <source>
        <dbReference type="EMBL" id="KAI1691186.1"/>
    </source>
</evidence>
<proteinExistence type="predicted"/>